<dbReference type="RefSeq" id="WP_072700877.1">
    <property type="nucleotide sequence ID" value="NZ_JAFBBL010000001.1"/>
</dbReference>
<dbReference type="CDD" id="cd11669">
    <property type="entry name" value="TTHB210-like"/>
    <property type="match status" value="1"/>
</dbReference>
<dbReference type="AlphaFoldDB" id="A0A2X4U627"/>
<dbReference type="EMBL" id="LS483468">
    <property type="protein sequence ID" value="SQI34451.1"/>
    <property type="molecule type" value="Genomic_DNA"/>
</dbReference>
<sequence>MVVRPRFRPVSVIAAAVFLSVFAAPATVAGEGVPVSADGPARPVGAGSARTYVTLDAEGTPAALGVRLDAAALDNLPDGLLPITEAYVLDLPEQANTTPFDHVTIDWNSRGHNPEHGFDVPHFDVHFYLLDRATVEAIQPLAPGYIQAASRVPDPPYMPRGYEPDGNPLTATVPGMGLHWLDTTETEHHFTERVLYGSWDGKQAFIEPMMTREWLASRPTIEEPLPQPAAYQRAGLYPTTYAVRWDEAAQTYTVELGGLTMREAS</sequence>
<reference evidence="3 4" key="1">
    <citation type="submission" date="2018-06" db="EMBL/GenBank/DDBJ databases">
        <authorList>
            <consortium name="Pathogen Informatics"/>
            <person name="Doyle S."/>
        </authorList>
    </citation>
    <scope>NUCLEOTIDE SEQUENCE [LARGE SCALE GENOMIC DNA]</scope>
    <source>
        <strain evidence="3 4">NCTC10994</strain>
    </source>
</reference>
<feature type="signal peptide" evidence="1">
    <location>
        <begin position="1"/>
        <end position="23"/>
    </location>
</feature>
<dbReference type="KEGG" id="rcr:NCTC10994_02766"/>
<accession>A0A2X4U627</accession>
<feature type="chain" id="PRO_5038818663" description="TTHB210-like domain-containing protein" evidence="1">
    <location>
        <begin position="24"/>
        <end position="265"/>
    </location>
</feature>
<dbReference type="Pfam" id="PF18197">
    <property type="entry name" value="TTHB210-like"/>
    <property type="match status" value="1"/>
</dbReference>
<evidence type="ECO:0000256" key="1">
    <source>
        <dbReference type="SAM" id="SignalP"/>
    </source>
</evidence>
<dbReference type="Proteomes" id="UP000249091">
    <property type="component" value="Chromosome 1"/>
</dbReference>
<evidence type="ECO:0000313" key="3">
    <source>
        <dbReference type="EMBL" id="SQI34451.1"/>
    </source>
</evidence>
<dbReference type="STRING" id="1219011.GCA_001895045_02447"/>
<evidence type="ECO:0000313" key="4">
    <source>
        <dbReference type="Proteomes" id="UP000249091"/>
    </source>
</evidence>
<keyword evidence="4" id="KW-1185">Reference proteome</keyword>
<gene>
    <name evidence="3" type="ORF">NCTC10994_02766</name>
</gene>
<proteinExistence type="predicted"/>
<dbReference type="InterPro" id="IPR033786">
    <property type="entry name" value="TTHB210-like"/>
</dbReference>
<evidence type="ECO:0000259" key="2">
    <source>
        <dbReference type="Pfam" id="PF18197"/>
    </source>
</evidence>
<keyword evidence="1" id="KW-0732">Signal</keyword>
<dbReference type="InterPro" id="IPR040832">
    <property type="entry name" value="TTHB210-like_dom"/>
</dbReference>
<name>A0A2X4U627_9NOCA</name>
<organism evidence="3 4">
    <name type="scientific">Rhodococcus coprophilus</name>
    <dbReference type="NCBI Taxonomy" id="38310"/>
    <lineage>
        <taxon>Bacteria</taxon>
        <taxon>Bacillati</taxon>
        <taxon>Actinomycetota</taxon>
        <taxon>Actinomycetes</taxon>
        <taxon>Mycobacteriales</taxon>
        <taxon>Nocardiaceae</taxon>
        <taxon>Rhodococcus</taxon>
    </lineage>
</organism>
<protein>
    <recommendedName>
        <fullName evidence="2">TTHB210-like domain-containing protein</fullName>
    </recommendedName>
</protein>
<feature type="domain" description="TTHB210-like" evidence="2">
    <location>
        <begin position="56"/>
        <end position="107"/>
    </location>
</feature>